<evidence type="ECO:0000313" key="3">
    <source>
        <dbReference type="Proteomes" id="UP000265955"/>
    </source>
</evidence>
<proteinExistence type="predicted"/>
<dbReference type="EMBL" id="QYUO01000002">
    <property type="protein sequence ID" value="RJF95037.1"/>
    <property type="molecule type" value="Genomic_DNA"/>
</dbReference>
<evidence type="ECO:0000313" key="2">
    <source>
        <dbReference type="EMBL" id="RJF95037.1"/>
    </source>
</evidence>
<dbReference type="Gene3D" id="3.40.30.10">
    <property type="entry name" value="Glutaredoxin"/>
    <property type="match status" value="1"/>
</dbReference>
<dbReference type="OrthoDB" id="215495at2"/>
<evidence type="ECO:0000259" key="1">
    <source>
        <dbReference type="PROSITE" id="PS51352"/>
    </source>
</evidence>
<dbReference type="PROSITE" id="PS51352">
    <property type="entry name" value="THIOREDOXIN_2"/>
    <property type="match status" value="1"/>
</dbReference>
<protein>
    <submittedName>
        <fullName evidence="2">Thioredoxin</fullName>
    </submittedName>
</protein>
<reference evidence="3" key="1">
    <citation type="submission" date="2018-09" db="EMBL/GenBank/DDBJ databases">
        <authorList>
            <person name="Zhu H."/>
        </authorList>
    </citation>
    <scope>NUCLEOTIDE SEQUENCE [LARGE SCALE GENOMIC DNA]</scope>
    <source>
        <strain evidence="3">K1R23-30</strain>
    </source>
</reference>
<dbReference type="AlphaFoldDB" id="A0A3A3FIE6"/>
<dbReference type="Pfam" id="PF00085">
    <property type="entry name" value="Thioredoxin"/>
    <property type="match status" value="1"/>
</dbReference>
<comment type="caution">
    <text evidence="2">The sequence shown here is derived from an EMBL/GenBank/DDBJ whole genome shotgun (WGS) entry which is preliminary data.</text>
</comment>
<name>A0A3A3FIE6_9BURK</name>
<dbReference type="InterPro" id="IPR013766">
    <property type="entry name" value="Thioredoxin_domain"/>
</dbReference>
<dbReference type="Proteomes" id="UP000265955">
    <property type="component" value="Unassembled WGS sequence"/>
</dbReference>
<dbReference type="CDD" id="cd02947">
    <property type="entry name" value="TRX_family"/>
    <property type="match status" value="1"/>
</dbReference>
<gene>
    <name evidence="2" type="ORF">D3871_16350</name>
</gene>
<keyword evidence="3" id="KW-1185">Reference proteome</keyword>
<accession>A0A3A3FIE6</accession>
<dbReference type="InterPro" id="IPR036249">
    <property type="entry name" value="Thioredoxin-like_sf"/>
</dbReference>
<dbReference type="RefSeq" id="WP_119770187.1">
    <property type="nucleotide sequence ID" value="NZ_QYUO01000002.1"/>
</dbReference>
<feature type="domain" description="Thioredoxin" evidence="1">
    <location>
        <begin position="1"/>
        <end position="108"/>
    </location>
</feature>
<sequence length="110" mass="12030">MAMNDKYAEKDPDRSEIDALEGPTIVEFGAPWCGFCIAGQKPLATAFAAYPKVRHIKIEDGRGRRLGRSFKVKLWPTLIFLNNGTEVARLVRSTDAKAIGEALQQIAGGP</sequence>
<dbReference type="SUPFAM" id="SSF52833">
    <property type="entry name" value="Thioredoxin-like"/>
    <property type="match status" value="1"/>
</dbReference>
<organism evidence="2 3">
    <name type="scientific">Noviherbaspirillum saxi</name>
    <dbReference type="NCBI Taxonomy" id="2320863"/>
    <lineage>
        <taxon>Bacteria</taxon>
        <taxon>Pseudomonadati</taxon>
        <taxon>Pseudomonadota</taxon>
        <taxon>Betaproteobacteria</taxon>
        <taxon>Burkholderiales</taxon>
        <taxon>Oxalobacteraceae</taxon>
        <taxon>Noviherbaspirillum</taxon>
    </lineage>
</organism>